<accession>A0A4R6MW95</accession>
<proteinExistence type="predicted"/>
<gene>
    <name evidence="1" type="ORF">DFR39_11237</name>
</gene>
<evidence type="ECO:0000313" key="2">
    <source>
        <dbReference type="Proteomes" id="UP000295357"/>
    </source>
</evidence>
<comment type="caution">
    <text evidence="1">The sequence shown here is derived from an EMBL/GenBank/DDBJ whole genome shotgun (WGS) entry which is preliminary data.</text>
</comment>
<dbReference type="AlphaFoldDB" id="A0A4R6MW95"/>
<keyword evidence="2" id="KW-1185">Reference proteome</keyword>
<protein>
    <submittedName>
        <fullName evidence="1">Uncharacterized protein</fullName>
    </submittedName>
</protein>
<evidence type="ECO:0000313" key="1">
    <source>
        <dbReference type="EMBL" id="TDP05005.1"/>
    </source>
</evidence>
<dbReference type="Proteomes" id="UP000295357">
    <property type="component" value="Unassembled WGS sequence"/>
</dbReference>
<dbReference type="RefSeq" id="WP_133605347.1">
    <property type="nucleotide sequence ID" value="NZ_JAUFPJ010000014.1"/>
</dbReference>
<name>A0A4R6MW95_9BURK</name>
<organism evidence="1 2">
    <name type="scientific">Roseateles asaccharophilus</name>
    <dbReference type="NCBI Taxonomy" id="582607"/>
    <lineage>
        <taxon>Bacteria</taxon>
        <taxon>Pseudomonadati</taxon>
        <taxon>Pseudomonadota</taxon>
        <taxon>Betaproteobacteria</taxon>
        <taxon>Burkholderiales</taxon>
        <taxon>Sphaerotilaceae</taxon>
        <taxon>Roseateles</taxon>
    </lineage>
</organism>
<dbReference type="EMBL" id="SNXE01000012">
    <property type="protein sequence ID" value="TDP05005.1"/>
    <property type="molecule type" value="Genomic_DNA"/>
</dbReference>
<reference evidence="1 2" key="1">
    <citation type="submission" date="2019-03" db="EMBL/GenBank/DDBJ databases">
        <title>Genomic Encyclopedia of Type Strains, Phase IV (KMG-IV): sequencing the most valuable type-strain genomes for metagenomic binning, comparative biology and taxonomic classification.</title>
        <authorList>
            <person name="Goeker M."/>
        </authorList>
    </citation>
    <scope>NUCLEOTIDE SEQUENCE [LARGE SCALE GENOMIC DNA]</scope>
    <source>
        <strain evidence="1 2">DSM 25082</strain>
    </source>
</reference>
<sequence>MKGKYDDIVEAVCQQTQAELVSLMIVNGERGSGLSVAGVLGKDAPADRRAQVAKALRMTADMIEGQGAATN</sequence>